<feature type="transmembrane region" description="Helical" evidence="11">
    <location>
        <begin position="365"/>
        <end position="385"/>
    </location>
</feature>
<dbReference type="GO" id="GO:0009306">
    <property type="term" value="P:protein secretion"/>
    <property type="evidence" value="ECO:0007669"/>
    <property type="project" value="InterPro"/>
</dbReference>
<evidence type="ECO:0000259" key="12">
    <source>
        <dbReference type="Pfam" id="PF00482"/>
    </source>
</evidence>
<evidence type="ECO:0000313" key="13">
    <source>
        <dbReference type="EMBL" id="EKT64790.1"/>
    </source>
</evidence>
<feature type="transmembrane region" description="Helical" evidence="11">
    <location>
        <begin position="203"/>
        <end position="230"/>
    </location>
</feature>
<reference evidence="13 14" key="1">
    <citation type="journal article" date="2012" name="BMC Genomics">
        <title>Comparative genomics of bacteria in the genus Providencia isolated from wild Drosophila melanogaster.</title>
        <authorList>
            <person name="Galac M.R."/>
            <person name="Lazzaro B.P."/>
        </authorList>
    </citation>
    <scope>NUCLEOTIDE SEQUENCE [LARGE SCALE GENOMIC DNA]</scope>
    <source>
        <strain evidence="13 14">DSM 19968</strain>
    </source>
</reference>
<dbReference type="RefSeq" id="WP_008910368.1">
    <property type="nucleotide sequence ID" value="NZ_KB233222.1"/>
</dbReference>
<dbReference type="InterPro" id="IPR001992">
    <property type="entry name" value="T2SS_GspF/T4SS_PilC_CS"/>
</dbReference>
<keyword evidence="14" id="KW-1185">Reference proteome</keyword>
<dbReference type="Pfam" id="PF00482">
    <property type="entry name" value="T2SSF"/>
    <property type="match status" value="2"/>
</dbReference>
<dbReference type="eggNOG" id="COG1459">
    <property type="taxonomic scope" value="Bacteria"/>
</dbReference>
<keyword evidence="7 11" id="KW-1133">Transmembrane helix</keyword>
<dbReference type="AlphaFoldDB" id="K8X8P3"/>
<dbReference type="PROSITE" id="PS00874">
    <property type="entry name" value="T2SP_F"/>
    <property type="match status" value="1"/>
</dbReference>
<dbReference type="HOGENOM" id="CLU_035032_2_0_6"/>
<evidence type="ECO:0000256" key="9">
    <source>
        <dbReference type="ARBA" id="ARBA00030750"/>
    </source>
</evidence>
<evidence type="ECO:0000256" key="1">
    <source>
        <dbReference type="ARBA" id="ARBA00002684"/>
    </source>
</evidence>
<evidence type="ECO:0000256" key="10">
    <source>
        <dbReference type="RuleBase" id="RU003923"/>
    </source>
</evidence>
<dbReference type="InterPro" id="IPR003004">
    <property type="entry name" value="GspF/PilC"/>
</dbReference>
<keyword evidence="6 10" id="KW-0812">Transmembrane</keyword>
<dbReference type="STRING" id="1141662.OOA_01597"/>
<dbReference type="Gene3D" id="1.20.81.30">
    <property type="entry name" value="Type II secretion system (T2SS), domain F"/>
    <property type="match status" value="2"/>
</dbReference>
<dbReference type="EMBL" id="AKKL01000004">
    <property type="protein sequence ID" value="EKT64790.1"/>
    <property type="molecule type" value="Genomic_DNA"/>
</dbReference>
<comment type="subcellular location">
    <subcellularLocation>
        <location evidence="10">Cell inner membrane</location>
        <topology evidence="10">Multi-pass membrane protein</topology>
    </subcellularLocation>
    <subcellularLocation>
        <location evidence="2">Cell membrane</location>
        <topology evidence="2">Multi-pass membrane protein</topology>
    </subcellularLocation>
</comment>
<evidence type="ECO:0000256" key="4">
    <source>
        <dbReference type="ARBA" id="ARBA00022448"/>
    </source>
</evidence>
<organism evidence="13 14">
    <name type="scientific">Providencia burhodogranariea DSM 19968</name>
    <dbReference type="NCBI Taxonomy" id="1141662"/>
    <lineage>
        <taxon>Bacteria</taxon>
        <taxon>Pseudomonadati</taxon>
        <taxon>Pseudomonadota</taxon>
        <taxon>Gammaproteobacteria</taxon>
        <taxon>Enterobacterales</taxon>
        <taxon>Morganellaceae</taxon>
        <taxon>Providencia</taxon>
    </lineage>
</organism>
<feature type="transmembrane region" description="Helical" evidence="11">
    <location>
        <begin position="161"/>
        <end position="183"/>
    </location>
</feature>
<feature type="domain" description="Type II secretion system protein GspF" evidence="12">
    <location>
        <begin position="61"/>
        <end position="184"/>
    </location>
</feature>
<evidence type="ECO:0000256" key="5">
    <source>
        <dbReference type="ARBA" id="ARBA00022475"/>
    </source>
</evidence>
<proteinExistence type="inferred from homology"/>
<keyword evidence="8 11" id="KW-0472">Membrane</keyword>
<comment type="caution">
    <text evidence="13">The sequence shown here is derived from an EMBL/GenBank/DDBJ whole genome shotgun (WGS) entry which is preliminary data.</text>
</comment>
<evidence type="ECO:0000256" key="3">
    <source>
        <dbReference type="ARBA" id="ARBA00005745"/>
    </source>
</evidence>
<evidence type="ECO:0000313" key="14">
    <source>
        <dbReference type="Proteomes" id="UP000009336"/>
    </source>
</evidence>
<dbReference type="OrthoDB" id="9805682at2"/>
<dbReference type="InterPro" id="IPR018076">
    <property type="entry name" value="T2SS_GspF_dom"/>
</dbReference>
<evidence type="ECO:0000256" key="8">
    <source>
        <dbReference type="ARBA" id="ARBA00023136"/>
    </source>
</evidence>
<evidence type="ECO:0000256" key="6">
    <source>
        <dbReference type="ARBA" id="ARBA00022692"/>
    </source>
</evidence>
<dbReference type="PANTHER" id="PTHR30012">
    <property type="entry name" value="GENERAL SECRETION PATHWAY PROTEIN"/>
    <property type="match status" value="1"/>
</dbReference>
<dbReference type="InterPro" id="IPR042094">
    <property type="entry name" value="T2SS_GspF_sf"/>
</dbReference>
<evidence type="ECO:0000256" key="11">
    <source>
        <dbReference type="SAM" id="Phobius"/>
    </source>
</evidence>
<evidence type="ECO:0000256" key="7">
    <source>
        <dbReference type="ARBA" id="ARBA00022989"/>
    </source>
</evidence>
<accession>K8X8P3</accession>
<dbReference type="Proteomes" id="UP000009336">
    <property type="component" value="Unassembled WGS sequence"/>
</dbReference>
<gene>
    <name evidence="13" type="ORF">OOA_01597</name>
</gene>
<evidence type="ECO:0000256" key="2">
    <source>
        <dbReference type="ARBA" id="ARBA00004651"/>
    </source>
</evidence>
<keyword evidence="4 10" id="KW-0813">Transport</keyword>
<keyword evidence="5" id="KW-1003">Cell membrane</keyword>
<dbReference type="PRINTS" id="PR00812">
    <property type="entry name" value="BCTERIALGSPF"/>
</dbReference>
<sequence>MFIYSYTALTNDSVIIKDIIVSKNKKMAFFDVLELNQTPIKITLIAIFILDANNLNYRIHFFHQLSTLVSSGINLLQSLTILNKNCRLPFWKKIITLAIQDIKKGNSLSDSLKKYPIIFSHSIINLIKVSEKTGKYNENFYIIADMLEYNLKIKQKINQSLRYPVTLISFSFILTFIMLVYVLPEFKTIYQSFKHDLPIVTKILINISDFIIEYLAHLLLSIVTLVLLIYKLIGQHINLLIDLTLKVPLLKKLIKFKNINIYFLTLSSTLQAGLPLLECLKCTTEAIHNLKFKKESLEVYQSVVKGESLSNAVQHKYLFPSIVPQLLAIAEESGQLAHFVQYLFNYLSTQYTTLIEKSLKNLEPILLLLMACLVGILMLAMYLPIFNLGSVITGV</sequence>
<protein>
    <recommendedName>
        <fullName evidence="9">General secretion pathway protein F</fullName>
    </recommendedName>
</protein>
<dbReference type="PANTHER" id="PTHR30012:SF0">
    <property type="entry name" value="TYPE II SECRETION SYSTEM PROTEIN F-RELATED"/>
    <property type="match status" value="1"/>
</dbReference>
<name>K8X8P3_9GAMM</name>
<dbReference type="GO" id="GO:0005886">
    <property type="term" value="C:plasma membrane"/>
    <property type="evidence" value="ECO:0007669"/>
    <property type="project" value="UniProtKB-SubCell"/>
</dbReference>
<comment type="function">
    <text evidence="1">Component of the type II secretion system inner membrane complex required for the energy-dependent secretion of extracellular factors such as proteases and toxins from the periplasm.</text>
</comment>
<feature type="domain" description="Type II secretion system protein GspF" evidence="12">
    <location>
        <begin position="264"/>
        <end position="384"/>
    </location>
</feature>
<comment type="similarity">
    <text evidence="3 10">Belongs to the GSP F family.</text>
</comment>
<dbReference type="PATRIC" id="fig|1141662.3.peg.324"/>